<keyword evidence="3" id="KW-1185">Reference proteome</keyword>
<comment type="caution">
    <text evidence="2">The sequence shown here is derived from an EMBL/GenBank/DDBJ whole genome shotgun (WGS) entry which is preliminary data.</text>
</comment>
<proteinExistence type="predicted"/>
<reference evidence="3" key="1">
    <citation type="submission" date="2018-05" db="EMBL/GenBank/DDBJ databases">
        <authorList>
            <person name="Li X."/>
        </authorList>
    </citation>
    <scope>NUCLEOTIDE SEQUENCE [LARGE SCALE GENOMIC DNA]</scope>
    <source>
        <strain evidence="3">LX32</strain>
    </source>
</reference>
<sequence>MTLPPAGTKVAATDTSHEAKAARYRDLAAAALALAEVADLDSVQARQRACAERWLALASSEERLGRKPPRTGREGASAEVGPAALGDLD</sequence>
<feature type="region of interest" description="Disordered" evidence="1">
    <location>
        <begin position="59"/>
        <end position="89"/>
    </location>
</feature>
<name>A0A328AP73_9CAUL</name>
<dbReference type="RefSeq" id="WP_111529869.1">
    <property type="nucleotide sequence ID" value="NZ_JBHRSG010000003.1"/>
</dbReference>
<evidence type="ECO:0000313" key="2">
    <source>
        <dbReference type="EMBL" id="RAK56121.1"/>
    </source>
</evidence>
<accession>A0A328AP73</accession>
<organism evidence="2 3">
    <name type="scientific">Phenylobacterium soli</name>
    <dbReference type="NCBI Taxonomy" id="2170551"/>
    <lineage>
        <taxon>Bacteria</taxon>
        <taxon>Pseudomonadati</taxon>
        <taxon>Pseudomonadota</taxon>
        <taxon>Alphaproteobacteria</taxon>
        <taxon>Caulobacterales</taxon>
        <taxon>Caulobacteraceae</taxon>
        <taxon>Phenylobacterium</taxon>
    </lineage>
</organism>
<dbReference type="Proteomes" id="UP000249254">
    <property type="component" value="Unassembled WGS sequence"/>
</dbReference>
<protein>
    <submittedName>
        <fullName evidence="2">Uncharacterized protein</fullName>
    </submittedName>
</protein>
<gene>
    <name evidence="2" type="ORF">DJ017_17180</name>
</gene>
<dbReference type="AlphaFoldDB" id="A0A328AP73"/>
<evidence type="ECO:0000256" key="1">
    <source>
        <dbReference type="SAM" id="MobiDB-lite"/>
    </source>
</evidence>
<dbReference type="EMBL" id="QFYQ01000001">
    <property type="protein sequence ID" value="RAK56121.1"/>
    <property type="molecule type" value="Genomic_DNA"/>
</dbReference>
<evidence type="ECO:0000313" key="3">
    <source>
        <dbReference type="Proteomes" id="UP000249254"/>
    </source>
</evidence>